<evidence type="ECO:0000313" key="4">
    <source>
        <dbReference type="Proteomes" id="UP001465668"/>
    </source>
</evidence>
<sequence length="235" mass="24880">MISQQGCTDSNWGAPCQNFCEGTESDAAGLHFLWRCDGQAHCCGNNRSSTCCEDPGVVTFTLDIGHDFHRPPSSSSSSSSTTSEITSSSTSTIVSPSATFVSVMDVTSAASPTSSQASSSPTADSGSSGDYTRNMAIGLGVGIPLGLGVIGAICFLGIQMRKKNKGPAVAEIVSSQNPPMQPYPQQYPQNWSYPTQQPVATLHTGASTYVERAEMPWDQQPEPQELDTSKFTTYT</sequence>
<comment type="caution">
    <text evidence="3">The sequence shown here is derived from an EMBL/GenBank/DDBJ whole genome shotgun (WGS) entry which is preliminary data.</text>
</comment>
<evidence type="ECO:0000256" key="2">
    <source>
        <dbReference type="SAM" id="Phobius"/>
    </source>
</evidence>
<feature type="compositionally biased region" description="Low complexity" evidence="1">
    <location>
        <begin position="71"/>
        <end position="89"/>
    </location>
</feature>
<keyword evidence="2" id="KW-0472">Membrane</keyword>
<name>A0ABR2XRW9_9PEZI</name>
<feature type="transmembrane region" description="Helical" evidence="2">
    <location>
        <begin position="135"/>
        <end position="158"/>
    </location>
</feature>
<keyword evidence="2" id="KW-1133">Transmembrane helix</keyword>
<proteinExistence type="predicted"/>
<keyword evidence="2" id="KW-0812">Transmembrane</keyword>
<dbReference type="Proteomes" id="UP001465668">
    <property type="component" value="Unassembled WGS sequence"/>
</dbReference>
<accession>A0ABR2XRW9</accession>
<feature type="region of interest" description="Disordered" evidence="1">
    <location>
        <begin position="214"/>
        <end position="235"/>
    </location>
</feature>
<keyword evidence="4" id="KW-1185">Reference proteome</keyword>
<evidence type="ECO:0000256" key="1">
    <source>
        <dbReference type="SAM" id="MobiDB-lite"/>
    </source>
</evidence>
<dbReference type="EMBL" id="JARVKM010000028">
    <property type="protein sequence ID" value="KAK9776424.1"/>
    <property type="molecule type" value="Genomic_DNA"/>
</dbReference>
<gene>
    <name evidence="3" type="ORF">SCAR479_07036</name>
</gene>
<evidence type="ECO:0000313" key="3">
    <source>
        <dbReference type="EMBL" id="KAK9776424.1"/>
    </source>
</evidence>
<organism evidence="3 4">
    <name type="scientific">Seiridium cardinale</name>
    <dbReference type="NCBI Taxonomy" id="138064"/>
    <lineage>
        <taxon>Eukaryota</taxon>
        <taxon>Fungi</taxon>
        <taxon>Dikarya</taxon>
        <taxon>Ascomycota</taxon>
        <taxon>Pezizomycotina</taxon>
        <taxon>Sordariomycetes</taxon>
        <taxon>Xylariomycetidae</taxon>
        <taxon>Amphisphaeriales</taxon>
        <taxon>Sporocadaceae</taxon>
        <taxon>Seiridium</taxon>
    </lineage>
</organism>
<reference evidence="3 4" key="1">
    <citation type="submission" date="2024-02" db="EMBL/GenBank/DDBJ databases">
        <title>First draft genome assembly of two strains of Seiridium cardinale.</title>
        <authorList>
            <person name="Emiliani G."/>
            <person name="Scali E."/>
        </authorList>
    </citation>
    <scope>NUCLEOTIDE SEQUENCE [LARGE SCALE GENOMIC DNA]</scope>
    <source>
        <strain evidence="3 4">BM-138-000479</strain>
    </source>
</reference>
<evidence type="ECO:0008006" key="5">
    <source>
        <dbReference type="Google" id="ProtNLM"/>
    </source>
</evidence>
<protein>
    <recommendedName>
        <fullName evidence="5">Mid2 domain-containing protein</fullName>
    </recommendedName>
</protein>
<feature type="region of interest" description="Disordered" evidence="1">
    <location>
        <begin position="69"/>
        <end position="89"/>
    </location>
</feature>